<dbReference type="PROSITE" id="PS01124">
    <property type="entry name" value="HTH_ARAC_FAMILY_2"/>
    <property type="match status" value="1"/>
</dbReference>
<keyword evidence="2 5" id="KW-0238">DNA-binding</keyword>
<dbReference type="PRINTS" id="PR00032">
    <property type="entry name" value="HTHARAC"/>
</dbReference>
<dbReference type="Gene3D" id="2.60.120.10">
    <property type="entry name" value="Jelly Rolls"/>
    <property type="match status" value="1"/>
</dbReference>
<sequence length="288" mass="33359">MKPIDAENPKYCHNEFSPDKSFIYDHVHIRADEQITFHQSIDWELSYIIKGSGTRLIGEQMTTFKSGEIILIPPHLPHGWYFNNYDQDDQGKIENITILFPEALLNRLGGQFPEAARDVLQIKKNHDAICFEGETRNQLQHILVAMQQKTDLEQLSYFLKIVDLIASSKQSAVVGSAVRQNKSEAKIREVYRFMITNYQRTISLNEVAQHIGMNRSSFCSFYKREKGKSFFAGLNEYRIDCSCMMLRETSMPIADICYTTGFNDVPHFNRTFKRLKGQTPNAYRHQKA</sequence>
<dbReference type="AlphaFoldDB" id="A0A2T5C1F3"/>
<comment type="caution">
    <text evidence="5">The sequence shown here is derived from an EMBL/GenBank/DDBJ whole genome shotgun (WGS) entry which is preliminary data.</text>
</comment>
<dbReference type="OrthoDB" id="2569619at2"/>
<feature type="domain" description="HTH araC/xylS-type" evidence="4">
    <location>
        <begin position="188"/>
        <end position="286"/>
    </location>
</feature>
<dbReference type="InterPro" id="IPR009057">
    <property type="entry name" value="Homeodomain-like_sf"/>
</dbReference>
<dbReference type="InterPro" id="IPR011051">
    <property type="entry name" value="RmlC_Cupin_sf"/>
</dbReference>
<evidence type="ECO:0000313" key="5">
    <source>
        <dbReference type="EMBL" id="PTN08499.1"/>
    </source>
</evidence>
<dbReference type="Pfam" id="PF02311">
    <property type="entry name" value="AraC_binding"/>
    <property type="match status" value="1"/>
</dbReference>
<protein>
    <submittedName>
        <fullName evidence="5">AraC-like DNA-binding protein</fullName>
    </submittedName>
</protein>
<dbReference type="Proteomes" id="UP000243525">
    <property type="component" value="Unassembled WGS sequence"/>
</dbReference>
<gene>
    <name evidence="5" type="ORF">C8N47_10856</name>
</gene>
<dbReference type="InterPro" id="IPR020449">
    <property type="entry name" value="Tscrpt_reg_AraC-type_HTH"/>
</dbReference>
<dbReference type="SMART" id="SM00342">
    <property type="entry name" value="HTH_ARAC"/>
    <property type="match status" value="1"/>
</dbReference>
<dbReference type="InterPro" id="IPR003313">
    <property type="entry name" value="AraC-bd"/>
</dbReference>
<name>A0A2T5C1F3_9BACT</name>
<dbReference type="PROSITE" id="PS00041">
    <property type="entry name" value="HTH_ARAC_FAMILY_1"/>
    <property type="match status" value="1"/>
</dbReference>
<evidence type="ECO:0000259" key="4">
    <source>
        <dbReference type="PROSITE" id="PS01124"/>
    </source>
</evidence>
<dbReference type="Pfam" id="PF12833">
    <property type="entry name" value="HTH_18"/>
    <property type="match status" value="1"/>
</dbReference>
<keyword evidence="1" id="KW-0805">Transcription regulation</keyword>
<dbReference type="GO" id="GO:0003700">
    <property type="term" value="F:DNA-binding transcription factor activity"/>
    <property type="evidence" value="ECO:0007669"/>
    <property type="project" value="InterPro"/>
</dbReference>
<dbReference type="EMBL" id="QAAD01000008">
    <property type="protein sequence ID" value="PTN08499.1"/>
    <property type="molecule type" value="Genomic_DNA"/>
</dbReference>
<dbReference type="RefSeq" id="WP_107822308.1">
    <property type="nucleotide sequence ID" value="NZ_OY782574.1"/>
</dbReference>
<dbReference type="SUPFAM" id="SSF46689">
    <property type="entry name" value="Homeodomain-like"/>
    <property type="match status" value="2"/>
</dbReference>
<evidence type="ECO:0000256" key="3">
    <source>
        <dbReference type="ARBA" id="ARBA00023163"/>
    </source>
</evidence>
<evidence type="ECO:0000256" key="1">
    <source>
        <dbReference type="ARBA" id="ARBA00023015"/>
    </source>
</evidence>
<evidence type="ECO:0000256" key="2">
    <source>
        <dbReference type="ARBA" id="ARBA00023125"/>
    </source>
</evidence>
<evidence type="ECO:0000313" key="6">
    <source>
        <dbReference type="Proteomes" id="UP000243525"/>
    </source>
</evidence>
<dbReference type="GO" id="GO:0043565">
    <property type="term" value="F:sequence-specific DNA binding"/>
    <property type="evidence" value="ECO:0007669"/>
    <property type="project" value="InterPro"/>
</dbReference>
<reference evidence="5 6" key="1">
    <citation type="submission" date="2018-04" db="EMBL/GenBank/DDBJ databases">
        <title>Genomic Encyclopedia of Archaeal and Bacterial Type Strains, Phase II (KMG-II): from individual species to whole genera.</title>
        <authorList>
            <person name="Goeker M."/>
        </authorList>
    </citation>
    <scope>NUCLEOTIDE SEQUENCE [LARGE SCALE GENOMIC DNA]</scope>
    <source>
        <strain evidence="5 6">DSM 28823</strain>
    </source>
</reference>
<proteinExistence type="predicted"/>
<dbReference type="PANTHER" id="PTHR43280">
    <property type="entry name" value="ARAC-FAMILY TRANSCRIPTIONAL REGULATOR"/>
    <property type="match status" value="1"/>
</dbReference>
<keyword evidence="6" id="KW-1185">Reference proteome</keyword>
<keyword evidence="3" id="KW-0804">Transcription</keyword>
<dbReference type="PANTHER" id="PTHR43280:SF27">
    <property type="entry name" value="TRANSCRIPTIONAL REGULATOR MTLR"/>
    <property type="match status" value="1"/>
</dbReference>
<dbReference type="InterPro" id="IPR018062">
    <property type="entry name" value="HTH_AraC-typ_CS"/>
</dbReference>
<dbReference type="Gene3D" id="1.10.10.60">
    <property type="entry name" value="Homeodomain-like"/>
    <property type="match status" value="2"/>
</dbReference>
<dbReference type="SUPFAM" id="SSF51182">
    <property type="entry name" value="RmlC-like cupins"/>
    <property type="match status" value="1"/>
</dbReference>
<dbReference type="InterPro" id="IPR018060">
    <property type="entry name" value="HTH_AraC"/>
</dbReference>
<dbReference type="InterPro" id="IPR014710">
    <property type="entry name" value="RmlC-like_jellyroll"/>
</dbReference>
<accession>A0A2T5C1F3</accession>
<organism evidence="5 6">
    <name type="scientific">Mangrovibacterium marinum</name>
    <dbReference type="NCBI Taxonomy" id="1639118"/>
    <lineage>
        <taxon>Bacteria</taxon>
        <taxon>Pseudomonadati</taxon>
        <taxon>Bacteroidota</taxon>
        <taxon>Bacteroidia</taxon>
        <taxon>Marinilabiliales</taxon>
        <taxon>Prolixibacteraceae</taxon>
        <taxon>Mangrovibacterium</taxon>
    </lineage>
</organism>